<keyword evidence="3" id="KW-1185">Reference proteome</keyword>
<sequence>MHGGGDRRCNSPTHPCSYGHLNAALQQSPERVIPISEPVDIPPQKSSSSPIQGEDKDKDLSLDQMSPNIVTSGSSPCSPGFDLGFETPKRTNNSGTPGSTHSSPGFGLGLETPKKINNSGTSGSAHSSPGFGLGLPDDSDLSDAGSPRYSPLGLSQ</sequence>
<name>G9EQN8_9GAMM</name>
<dbReference type="AlphaFoldDB" id="G9EQN8"/>
<proteinExistence type="predicted"/>
<reference evidence="2 3" key="1">
    <citation type="journal article" date="2011" name="BMC Genomics">
        <title>Insight into cross-talk between intra-amoebal pathogens.</title>
        <authorList>
            <person name="Gimenez G."/>
            <person name="Bertelli C."/>
            <person name="Moliner C."/>
            <person name="Robert C."/>
            <person name="Raoult D."/>
            <person name="Fournier P.E."/>
            <person name="Greub G."/>
        </authorList>
    </citation>
    <scope>NUCLEOTIDE SEQUENCE [LARGE SCALE GENOMIC DNA]</scope>
    <source>
        <strain evidence="2 3">LLAP12</strain>
    </source>
</reference>
<protein>
    <submittedName>
        <fullName evidence="2">Uncharacterized protein</fullName>
    </submittedName>
</protein>
<gene>
    <name evidence="2" type="ORF">LDG_7588</name>
</gene>
<feature type="compositionally biased region" description="Polar residues" evidence="1">
    <location>
        <begin position="63"/>
        <end position="77"/>
    </location>
</feature>
<dbReference type="InParanoid" id="G9EQN8"/>
<dbReference type="HOGENOM" id="CLU_1684408_0_0_6"/>
<feature type="compositionally biased region" description="Low complexity" evidence="1">
    <location>
        <begin position="94"/>
        <end position="105"/>
    </location>
</feature>
<evidence type="ECO:0000313" key="3">
    <source>
        <dbReference type="Proteomes" id="UP000002770"/>
    </source>
</evidence>
<evidence type="ECO:0000256" key="1">
    <source>
        <dbReference type="SAM" id="MobiDB-lite"/>
    </source>
</evidence>
<feature type="region of interest" description="Disordered" evidence="1">
    <location>
        <begin position="1"/>
        <end position="156"/>
    </location>
</feature>
<dbReference type="EMBL" id="JH413831">
    <property type="protein sequence ID" value="EHL30401.1"/>
    <property type="molecule type" value="Genomic_DNA"/>
</dbReference>
<dbReference type="Proteomes" id="UP000002770">
    <property type="component" value="Unassembled WGS sequence"/>
</dbReference>
<evidence type="ECO:0000313" key="2">
    <source>
        <dbReference type="EMBL" id="EHL30401.1"/>
    </source>
</evidence>
<accession>G9EQN8</accession>
<feature type="compositionally biased region" description="Polar residues" evidence="1">
    <location>
        <begin position="115"/>
        <end position="127"/>
    </location>
</feature>
<organism evidence="2 3">
    <name type="scientific">Legionella drancourtii LLAP12</name>
    <dbReference type="NCBI Taxonomy" id="658187"/>
    <lineage>
        <taxon>Bacteria</taxon>
        <taxon>Pseudomonadati</taxon>
        <taxon>Pseudomonadota</taxon>
        <taxon>Gammaproteobacteria</taxon>
        <taxon>Legionellales</taxon>
        <taxon>Legionellaceae</taxon>
        <taxon>Legionella</taxon>
    </lineage>
</organism>